<dbReference type="AlphaFoldDB" id="I7IWG4"/>
<evidence type="ECO:0000256" key="3">
    <source>
        <dbReference type="ARBA" id="ARBA00022801"/>
    </source>
</evidence>
<dbReference type="OrthoDB" id="1404170at2"/>
<dbReference type="SUPFAM" id="SSF53955">
    <property type="entry name" value="Lysozyme-like"/>
    <property type="match status" value="1"/>
</dbReference>
<dbReference type="EMBL" id="CAJZ01000022">
    <property type="protein sequence ID" value="CCI82893.1"/>
    <property type="molecule type" value="Genomic_DNA"/>
</dbReference>
<dbReference type="InterPro" id="IPR023346">
    <property type="entry name" value="Lysozyme-like_dom_sf"/>
</dbReference>
<dbReference type="eggNOG" id="COG3583">
    <property type="taxonomic scope" value="Bacteria"/>
</dbReference>
<dbReference type="STRING" id="29321.AAV33_07025"/>
<dbReference type="HOGENOM" id="CLU_036884_1_0_11"/>
<feature type="region of interest" description="Disordered" evidence="4">
    <location>
        <begin position="275"/>
        <end position="311"/>
    </location>
</feature>
<dbReference type="SMART" id="SM01208">
    <property type="entry name" value="G5"/>
    <property type="match status" value="1"/>
</dbReference>
<dbReference type="CDD" id="cd13925">
    <property type="entry name" value="RPF"/>
    <property type="match status" value="1"/>
</dbReference>
<feature type="region of interest" description="Disordered" evidence="4">
    <location>
        <begin position="205"/>
        <end position="242"/>
    </location>
</feature>
<keyword evidence="2" id="KW-0732">Signal</keyword>
<feature type="compositionally biased region" description="Low complexity" evidence="4">
    <location>
        <begin position="282"/>
        <end position="293"/>
    </location>
</feature>
<evidence type="ECO:0000313" key="8">
    <source>
        <dbReference type="Proteomes" id="UP000006078"/>
    </source>
</evidence>
<evidence type="ECO:0000256" key="2">
    <source>
        <dbReference type="ARBA" id="ARBA00022729"/>
    </source>
</evidence>
<dbReference type="InterPro" id="IPR010618">
    <property type="entry name" value="RPF"/>
</dbReference>
<dbReference type="Pfam" id="PF06737">
    <property type="entry name" value="Transglycosylas"/>
    <property type="match status" value="1"/>
</dbReference>
<accession>I7IWG4</accession>
<evidence type="ECO:0000256" key="4">
    <source>
        <dbReference type="SAM" id="MobiDB-lite"/>
    </source>
</evidence>
<dbReference type="Gene3D" id="1.10.530.10">
    <property type="match status" value="1"/>
</dbReference>
<dbReference type="GO" id="GO:0016787">
    <property type="term" value="F:hydrolase activity"/>
    <property type="evidence" value="ECO:0007669"/>
    <property type="project" value="UniProtKB-KW"/>
</dbReference>
<reference evidence="7 8" key="2">
    <citation type="submission" date="2012-08" db="EMBL/GenBank/DDBJ databases">
        <title>The Genome Sequence of Turicella otitidis ATCC 51513.</title>
        <authorList>
            <consortium name="The Broad Institute Genome Sequencing Platform"/>
            <person name="Earl A."/>
            <person name="Ward D."/>
            <person name="Feldgarden M."/>
            <person name="Gevers D."/>
            <person name="Huys G."/>
            <person name="Walker B."/>
            <person name="Young S.K."/>
            <person name="Zeng Q."/>
            <person name="Gargeya S."/>
            <person name="Fitzgerald M."/>
            <person name="Haas B."/>
            <person name="Abouelleil A."/>
            <person name="Alvarado L."/>
            <person name="Arachchi H.M."/>
            <person name="Berlin A.M."/>
            <person name="Chapman S.B."/>
            <person name="Goldberg J."/>
            <person name="Griggs A."/>
            <person name="Gujja S."/>
            <person name="Hansen M."/>
            <person name="Howarth C."/>
            <person name="Imamovic A."/>
            <person name="Larimer J."/>
            <person name="McCowen C."/>
            <person name="Montmayeur A."/>
            <person name="Murphy C."/>
            <person name="Neiman D."/>
            <person name="Pearson M."/>
            <person name="Priest M."/>
            <person name="Roberts A."/>
            <person name="Saif S."/>
            <person name="Shea T."/>
            <person name="Sisk P."/>
            <person name="Sykes S."/>
            <person name="Wortman J."/>
            <person name="Nusbaum C."/>
            <person name="Birren B."/>
        </authorList>
    </citation>
    <scope>NUCLEOTIDE SEQUENCE [LARGE SCALE GENOMIC DNA]</scope>
    <source>
        <strain evidence="7 8">ATCC 51513</strain>
    </source>
</reference>
<evidence type="ECO:0000259" key="5">
    <source>
        <dbReference type="PROSITE" id="PS51109"/>
    </source>
</evidence>
<reference evidence="6 9" key="1">
    <citation type="journal article" date="2012" name="J. Bacteriol.">
        <title>Draft Genome Sequence of Turicella otitidis ATCC 51513, Isolated from Middle Ear Fluid from a Child with Otitis Media.</title>
        <authorList>
            <person name="Brinkrolf K."/>
            <person name="Schneider J."/>
            <person name="Knecht M."/>
            <person name="Ruckert C."/>
            <person name="Tauch A."/>
        </authorList>
    </citation>
    <scope>NUCLEOTIDE SEQUENCE [LARGE SCALE GENOMIC DNA]</scope>
    <source>
        <strain evidence="6 9">ATCC 51513</strain>
    </source>
</reference>
<evidence type="ECO:0000313" key="9">
    <source>
        <dbReference type="Proteomes" id="UP000011016"/>
    </source>
</evidence>
<comment type="similarity">
    <text evidence="1">Belongs to the transglycosylase family. Rpf subfamily.</text>
</comment>
<proteinExistence type="inferred from homology"/>
<dbReference type="InterPro" id="IPR007137">
    <property type="entry name" value="DUF348"/>
</dbReference>
<dbReference type="PATRIC" id="fig|883169.3.peg.387"/>
<dbReference type="Proteomes" id="UP000011016">
    <property type="component" value="Unassembled WGS sequence"/>
</dbReference>
<dbReference type="InterPro" id="IPR011098">
    <property type="entry name" value="G5_dom"/>
</dbReference>
<evidence type="ECO:0000256" key="1">
    <source>
        <dbReference type="ARBA" id="ARBA00010830"/>
    </source>
</evidence>
<feature type="compositionally biased region" description="Acidic residues" evidence="4">
    <location>
        <begin position="210"/>
        <end position="241"/>
    </location>
</feature>
<evidence type="ECO:0000313" key="7">
    <source>
        <dbReference type="EMBL" id="EJZ82644.1"/>
    </source>
</evidence>
<name>I7IWG4_9CORY</name>
<sequence>MTDNRNTLATSMPLKVATGGVLASLVVGGVAVAATQKNVVLDVNGERIELATLSQDVEGALNDAGVEVGENDLVAPAPSQQLASSSEITVRSAKPVALVIDGESQQASTTAETVDELLAQSPAVAAGARAEGDGSEPVRANMTVKVTSPKIVAIDEGGEVTYAAVAAETVADVLSQRGIELGEDDTVTPGLDERVSDAQRITIEKKTTDTETEEESYSVDAEYTDDESLAEGEEVVDDPGEDGVKEITREVSKVNGEVVDEKIVDEKVVQEARPAKIRRGVAAPQPAAPAPQGSNGGGQQQGPSKPAPAVAGGSVWDAIAQCESGGDWSINTGNGYSGGLQFAQGTWLGHGGGEFAPQAHLATREQQIAVAERVQASQGWGAWPACTAKLGLR</sequence>
<dbReference type="RefSeq" id="WP_004600302.1">
    <property type="nucleotide sequence ID" value="NZ_HF541865.1"/>
</dbReference>
<comment type="caution">
    <text evidence="6">The sequence shown here is derived from an EMBL/GenBank/DDBJ whole genome shotgun (WGS) entry which is preliminary data.</text>
</comment>
<protein>
    <recommendedName>
        <fullName evidence="5">G5 domain-containing protein</fullName>
    </recommendedName>
</protein>
<keyword evidence="3" id="KW-0378">Hydrolase</keyword>
<dbReference type="Pfam" id="PF07501">
    <property type="entry name" value="G5"/>
    <property type="match status" value="1"/>
</dbReference>
<gene>
    <name evidence="6" type="ORF">BN46_0142</name>
    <name evidence="7" type="ORF">HMPREF9719_00412</name>
</gene>
<dbReference type="Pfam" id="PF03990">
    <property type="entry name" value="DUF348"/>
    <property type="match status" value="3"/>
</dbReference>
<evidence type="ECO:0000313" key="6">
    <source>
        <dbReference type="EMBL" id="CCI82893.1"/>
    </source>
</evidence>
<dbReference type="PROSITE" id="PS51109">
    <property type="entry name" value="G5"/>
    <property type="match status" value="1"/>
</dbReference>
<feature type="domain" description="G5" evidence="5">
    <location>
        <begin position="203"/>
        <end position="283"/>
    </location>
</feature>
<keyword evidence="8" id="KW-1185">Reference proteome</keyword>
<organism evidence="6 9">
    <name type="scientific">Corynebacterium otitidis ATCC 51513</name>
    <dbReference type="NCBI Taxonomy" id="883169"/>
    <lineage>
        <taxon>Bacteria</taxon>
        <taxon>Bacillati</taxon>
        <taxon>Actinomycetota</taxon>
        <taxon>Actinomycetes</taxon>
        <taxon>Mycobacteriales</taxon>
        <taxon>Corynebacteriaceae</taxon>
        <taxon>Corynebacterium</taxon>
    </lineage>
</organism>
<dbReference type="Proteomes" id="UP000006078">
    <property type="component" value="Unassembled WGS sequence"/>
</dbReference>
<dbReference type="Gene3D" id="2.20.230.10">
    <property type="entry name" value="Resuscitation-promoting factor rpfb"/>
    <property type="match status" value="1"/>
</dbReference>
<dbReference type="EMBL" id="AHAE01000023">
    <property type="protein sequence ID" value="EJZ82644.1"/>
    <property type="molecule type" value="Genomic_DNA"/>
</dbReference>